<dbReference type="Proteomes" id="UP000673975">
    <property type="component" value="Unassembled WGS sequence"/>
</dbReference>
<evidence type="ECO:0000313" key="18">
    <source>
        <dbReference type="Proteomes" id="UP000673975"/>
    </source>
</evidence>
<organism evidence="17 18">
    <name type="scientific">Natronogracilivirga saccharolytica</name>
    <dbReference type="NCBI Taxonomy" id="2812953"/>
    <lineage>
        <taxon>Bacteria</taxon>
        <taxon>Pseudomonadati</taxon>
        <taxon>Balneolota</taxon>
        <taxon>Balneolia</taxon>
        <taxon>Balneolales</taxon>
        <taxon>Cyclonatronaceae</taxon>
        <taxon>Natronogracilivirga</taxon>
    </lineage>
</organism>
<dbReference type="PANTHER" id="PTHR30474:SF2">
    <property type="entry name" value="PEPTIDOGLYCAN GLYCOSYLTRANSFERASE FTSW-RELATED"/>
    <property type="match status" value="1"/>
</dbReference>
<dbReference type="GO" id="GO:0008955">
    <property type="term" value="F:peptidoglycan glycosyltransferase activity"/>
    <property type="evidence" value="ECO:0007669"/>
    <property type="project" value="UniProtKB-EC"/>
</dbReference>
<name>A0A8J7RNQ7_9BACT</name>
<keyword evidence="2" id="KW-0328">Glycosyltransferase</keyword>
<keyword evidence="3" id="KW-0808">Transferase</keyword>
<feature type="transmembrane region" description="Helical" evidence="16">
    <location>
        <begin position="31"/>
        <end position="55"/>
    </location>
</feature>
<comment type="caution">
    <text evidence="17">The sequence shown here is derived from an EMBL/GenBank/DDBJ whole genome shotgun (WGS) entry which is preliminary data.</text>
</comment>
<keyword evidence="18" id="KW-1185">Reference proteome</keyword>
<comment type="similarity">
    <text evidence="11">Belongs to the SEDS family. FtsW subfamily.</text>
</comment>
<protein>
    <recommendedName>
        <fullName evidence="12">Probable peptidoglycan glycosyltransferase FtsW</fullName>
        <ecNumber evidence="14">2.4.99.28</ecNumber>
    </recommendedName>
    <alternativeName>
        <fullName evidence="13">Cell division protein FtsW</fullName>
    </alternativeName>
    <alternativeName>
        <fullName evidence="10">Cell wall polymerase</fullName>
    </alternativeName>
    <alternativeName>
        <fullName evidence="9">Peptidoglycan polymerase</fullName>
    </alternativeName>
</protein>
<feature type="transmembrane region" description="Helical" evidence="16">
    <location>
        <begin position="94"/>
        <end position="113"/>
    </location>
</feature>
<evidence type="ECO:0000256" key="12">
    <source>
        <dbReference type="ARBA" id="ARBA00041185"/>
    </source>
</evidence>
<evidence type="ECO:0000256" key="6">
    <source>
        <dbReference type="ARBA" id="ARBA00022984"/>
    </source>
</evidence>
<evidence type="ECO:0000256" key="10">
    <source>
        <dbReference type="ARBA" id="ARBA00033270"/>
    </source>
</evidence>
<keyword evidence="8 16" id="KW-0472">Membrane</keyword>
<evidence type="ECO:0000256" key="8">
    <source>
        <dbReference type="ARBA" id="ARBA00023136"/>
    </source>
</evidence>
<evidence type="ECO:0000256" key="2">
    <source>
        <dbReference type="ARBA" id="ARBA00022676"/>
    </source>
</evidence>
<evidence type="ECO:0000256" key="3">
    <source>
        <dbReference type="ARBA" id="ARBA00022679"/>
    </source>
</evidence>
<feature type="transmembrane region" description="Helical" evidence="16">
    <location>
        <begin position="184"/>
        <end position="200"/>
    </location>
</feature>
<feature type="transmembrane region" description="Helical" evidence="16">
    <location>
        <begin position="125"/>
        <end position="149"/>
    </location>
</feature>
<feature type="transmembrane region" description="Helical" evidence="16">
    <location>
        <begin position="362"/>
        <end position="381"/>
    </location>
</feature>
<dbReference type="PANTHER" id="PTHR30474">
    <property type="entry name" value="CELL CYCLE PROTEIN"/>
    <property type="match status" value="1"/>
</dbReference>
<comment type="subcellular location">
    <subcellularLocation>
        <location evidence="1">Membrane</location>
        <topology evidence="1">Multi-pass membrane protein</topology>
    </subcellularLocation>
</comment>
<evidence type="ECO:0000256" key="4">
    <source>
        <dbReference type="ARBA" id="ARBA00022692"/>
    </source>
</evidence>
<dbReference type="GO" id="GO:0008360">
    <property type="term" value="P:regulation of cell shape"/>
    <property type="evidence" value="ECO:0007669"/>
    <property type="project" value="UniProtKB-KW"/>
</dbReference>
<feature type="transmembrane region" description="Helical" evidence="16">
    <location>
        <begin position="327"/>
        <end position="350"/>
    </location>
</feature>
<feature type="transmembrane region" description="Helical" evidence="16">
    <location>
        <begin position="61"/>
        <end position="82"/>
    </location>
</feature>
<dbReference type="Pfam" id="PF01098">
    <property type="entry name" value="FTSW_RODA_SPOVE"/>
    <property type="match status" value="1"/>
</dbReference>
<evidence type="ECO:0000256" key="14">
    <source>
        <dbReference type="ARBA" id="ARBA00044770"/>
    </source>
</evidence>
<proteinExistence type="inferred from homology"/>
<keyword evidence="4 16" id="KW-0812">Transmembrane</keyword>
<dbReference type="EMBL" id="JAFIDN010000010">
    <property type="protein sequence ID" value="MBP3193398.1"/>
    <property type="molecule type" value="Genomic_DNA"/>
</dbReference>
<dbReference type="GO" id="GO:0051301">
    <property type="term" value="P:cell division"/>
    <property type="evidence" value="ECO:0007669"/>
    <property type="project" value="InterPro"/>
</dbReference>
<dbReference type="GO" id="GO:0005886">
    <property type="term" value="C:plasma membrane"/>
    <property type="evidence" value="ECO:0007669"/>
    <property type="project" value="TreeGrafter"/>
</dbReference>
<evidence type="ECO:0000256" key="11">
    <source>
        <dbReference type="ARBA" id="ARBA00038053"/>
    </source>
</evidence>
<evidence type="ECO:0000256" key="1">
    <source>
        <dbReference type="ARBA" id="ARBA00004141"/>
    </source>
</evidence>
<dbReference type="GO" id="GO:0009252">
    <property type="term" value="P:peptidoglycan biosynthetic process"/>
    <property type="evidence" value="ECO:0007669"/>
    <property type="project" value="UniProtKB-KW"/>
</dbReference>
<reference evidence="17" key="1">
    <citation type="submission" date="2021-02" db="EMBL/GenBank/DDBJ databases">
        <title>Natronogracilivirga saccharolytica gen. nov. sp. nov. a new anaerobic, haloalkiliphilic carbohydrate-fermenting bacterium from soda lake and proposing of Cyclonatronumiaceae fam. nov. in the phylum Balneolaeota.</title>
        <authorList>
            <person name="Zhilina T.N."/>
            <person name="Sorokin D.Y."/>
            <person name="Zavarzina D.G."/>
            <person name="Toshchakov S.V."/>
            <person name="Kublanov I.V."/>
        </authorList>
    </citation>
    <scope>NUCLEOTIDE SEQUENCE</scope>
    <source>
        <strain evidence="17">Z-1702</strain>
    </source>
</reference>
<accession>A0A8J7RNQ7</accession>
<sequence>MIVSDTFKKQYLFEQPANGSASARGVPSDRWLLVGVIMLMMAGLVAVYSSIAFFAETRNTTAGTLVGAHAAKMLISLLVIIFVSKVDYDILARLSRYALLLSWFFLIIVTLYGTEVFGARRALSIGAFSFQPSSLATVSLLVYVSHLVCSKQAYIRDFKRAFIPIMIWVLVTCALIALEDFSSAALLLAMCLVVMFVGRVSALHISALLLAGLIGAGAILAQSAERQSRLTNYVDQVRHIESSEFQLSSGYQAQQAQIAIAQGGVFGVGIGKSTQRDFLPAPYNDYIYAIITEEYGLVGAGVVLLLYVLILFRGIGVIAKRAPDTLGMLLAVACTLGVTMFAFVNAGVAVGLLPVTGLPMPFISYGGTSMLFSGVLIGILLRISKFREEQYG</sequence>
<keyword evidence="6" id="KW-0573">Peptidoglycan synthesis</keyword>
<feature type="transmembrane region" description="Helical" evidence="16">
    <location>
        <begin position="161"/>
        <end position="178"/>
    </location>
</feature>
<dbReference type="GO" id="GO:0015648">
    <property type="term" value="F:lipid-linked peptidoglycan transporter activity"/>
    <property type="evidence" value="ECO:0007669"/>
    <property type="project" value="TreeGrafter"/>
</dbReference>
<evidence type="ECO:0000256" key="13">
    <source>
        <dbReference type="ARBA" id="ARBA00041418"/>
    </source>
</evidence>
<dbReference type="PROSITE" id="PS00428">
    <property type="entry name" value="FTSW_RODA_SPOVE"/>
    <property type="match status" value="1"/>
</dbReference>
<dbReference type="GO" id="GO:0032153">
    <property type="term" value="C:cell division site"/>
    <property type="evidence" value="ECO:0007669"/>
    <property type="project" value="TreeGrafter"/>
</dbReference>
<comment type="catalytic activity">
    <reaction evidence="15">
        <text>[GlcNAc-(1-&gt;4)-Mur2Ac(oyl-L-Ala-gamma-D-Glu-L-Lys-D-Ala-D-Ala)](n)-di-trans,octa-cis-undecaprenyl diphosphate + beta-D-GlcNAc-(1-&gt;4)-Mur2Ac(oyl-L-Ala-gamma-D-Glu-L-Lys-D-Ala-D-Ala)-di-trans,octa-cis-undecaprenyl diphosphate = [GlcNAc-(1-&gt;4)-Mur2Ac(oyl-L-Ala-gamma-D-Glu-L-Lys-D-Ala-D-Ala)](n+1)-di-trans,octa-cis-undecaprenyl diphosphate + di-trans,octa-cis-undecaprenyl diphosphate + H(+)</text>
        <dbReference type="Rhea" id="RHEA:23708"/>
        <dbReference type="Rhea" id="RHEA-COMP:9602"/>
        <dbReference type="Rhea" id="RHEA-COMP:9603"/>
        <dbReference type="ChEBI" id="CHEBI:15378"/>
        <dbReference type="ChEBI" id="CHEBI:58405"/>
        <dbReference type="ChEBI" id="CHEBI:60033"/>
        <dbReference type="ChEBI" id="CHEBI:78435"/>
        <dbReference type="EC" id="2.4.99.28"/>
    </reaction>
</comment>
<gene>
    <name evidence="17" type="ORF">NATSA_12035</name>
</gene>
<evidence type="ECO:0000256" key="7">
    <source>
        <dbReference type="ARBA" id="ARBA00022989"/>
    </source>
</evidence>
<dbReference type="EC" id="2.4.99.28" evidence="14"/>
<keyword evidence="7 16" id="KW-1133">Transmembrane helix</keyword>
<feature type="transmembrane region" description="Helical" evidence="16">
    <location>
        <begin position="207"/>
        <end position="224"/>
    </location>
</feature>
<evidence type="ECO:0000256" key="15">
    <source>
        <dbReference type="ARBA" id="ARBA00049902"/>
    </source>
</evidence>
<evidence type="ECO:0000256" key="16">
    <source>
        <dbReference type="SAM" id="Phobius"/>
    </source>
</evidence>
<keyword evidence="5" id="KW-0133">Cell shape</keyword>
<evidence type="ECO:0000313" key="17">
    <source>
        <dbReference type="EMBL" id="MBP3193398.1"/>
    </source>
</evidence>
<dbReference type="RefSeq" id="WP_210512855.1">
    <property type="nucleotide sequence ID" value="NZ_JAFIDN010000010.1"/>
</dbReference>
<dbReference type="AlphaFoldDB" id="A0A8J7RNQ7"/>
<evidence type="ECO:0000256" key="5">
    <source>
        <dbReference type="ARBA" id="ARBA00022960"/>
    </source>
</evidence>
<evidence type="ECO:0000256" key="9">
    <source>
        <dbReference type="ARBA" id="ARBA00032370"/>
    </source>
</evidence>
<dbReference type="InterPro" id="IPR018365">
    <property type="entry name" value="Cell_cycle_FtsW-rel_CS"/>
</dbReference>
<dbReference type="InterPro" id="IPR001182">
    <property type="entry name" value="FtsW/RodA"/>
</dbReference>
<feature type="transmembrane region" description="Helical" evidence="16">
    <location>
        <begin position="295"/>
        <end position="315"/>
    </location>
</feature>